<dbReference type="PANTHER" id="PTHR15622:SF2">
    <property type="entry name" value="U4_U6 SMALL NUCLEAR RIBONUCLEOPROTEIN PRP4"/>
    <property type="match status" value="1"/>
</dbReference>
<evidence type="ECO:0000256" key="1">
    <source>
        <dbReference type="ARBA" id="ARBA00022574"/>
    </source>
</evidence>
<evidence type="ECO:0000259" key="8">
    <source>
        <dbReference type="PROSITE" id="PS50011"/>
    </source>
</evidence>
<name>A0ABT5C578_9BACT</name>
<feature type="repeat" description="WD" evidence="4">
    <location>
        <begin position="1359"/>
        <end position="1391"/>
    </location>
</feature>
<evidence type="ECO:0000256" key="6">
    <source>
        <dbReference type="SAM" id="Coils"/>
    </source>
</evidence>
<feature type="repeat" description="WD" evidence="4">
    <location>
        <begin position="1485"/>
        <end position="1517"/>
    </location>
</feature>
<feature type="region of interest" description="Disordered" evidence="7">
    <location>
        <begin position="482"/>
        <end position="501"/>
    </location>
</feature>
<dbReference type="PANTHER" id="PTHR15622">
    <property type="entry name" value="WD40 REPEAT PROTEIN"/>
    <property type="match status" value="1"/>
</dbReference>
<feature type="binding site" evidence="5">
    <location>
        <position position="423"/>
    </location>
    <ligand>
        <name>ATP</name>
        <dbReference type="ChEBI" id="CHEBI:30616"/>
    </ligand>
</feature>
<reference evidence="9 10" key="1">
    <citation type="submission" date="2023-01" db="EMBL/GenBank/DDBJ databases">
        <title>Minimal conservation of predation-associated metabolite biosynthetic gene clusters underscores biosynthetic potential of Myxococcota including descriptions for ten novel species: Archangium lansinium sp. nov., Myxococcus landrumus sp. nov., Nannocystis bai.</title>
        <authorList>
            <person name="Ahearne A."/>
            <person name="Stevens C."/>
            <person name="Dowd S."/>
        </authorList>
    </citation>
    <scope>NUCLEOTIDE SEQUENCE [LARGE SCALE GENOMIC DNA]</scope>
    <source>
        <strain evidence="9 10">WIWO2</strain>
    </source>
</reference>
<feature type="domain" description="Protein kinase" evidence="8">
    <location>
        <begin position="394"/>
        <end position="682"/>
    </location>
</feature>
<feature type="repeat" description="WD" evidence="4">
    <location>
        <begin position="1317"/>
        <end position="1347"/>
    </location>
</feature>
<feature type="coiled-coil region" evidence="6">
    <location>
        <begin position="1193"/>
        <end position="1227"/>
    </location>
</feature>
<gene>
    <name evidence="9" type="ORF">POL72_23945</name>
</gene>
<feature type="repeat" description="WD" evidence="4">
    <location>
        <begin position="1527"/>
        <end position="1559"/>
    </location>
</feature>
<proteinExistence type="predicted"/>
<dbReference type="InterPro" id="IPR000719">
    <property type="entry name" value="Prot_kinase_dom"/>
</dbReference>
<dbReference type="SMART" id="SM00320">
    <property type="entry name" value="WD40"/>
    <property type="match status" value="14"/>
</dbReference>
<dbReference type="Proteomes" id="UP001217485">
    <property type="component" value="Unassembled WGS sequence"/>
</dbReference>
<dbReference type="InterPro" id="IPR027417">
    <property type="entry name" value="P-loop_NTPase"/>
</dbReference>
<dbReference type="Gene3D" id="2.130.10.10">
    <property type="entry name" value="YVTN repeat-like/Quinoprotein amine dehydrogenase"/>
    <property type="match status" value="4"/>
</dbReference>
<keyword evidence="1 4" id="KW-0853">WD repeat</keyword>
<keyword evidence="5" id="KW-0067">ATP-binding</keyword>
<dbReference type="Pfam" id="PF00400">
    <property type="entry name" value="WD40"/>
    <property type="match status" value="14"/>
</dbReference>
<dbReference type="InterPro" id="IPR020472">
    <property type="entry name" value="WD40_PAC1"/>
</dbReference>
<dbReference type="Pfam" id="PF20703">
    <property type="entry name" value="nSTAND1"/>
    <property type="match status" value="1"/>
</dbReference>
<dbReference type="InterPro" id="IPR049052">
    <property type="entry name" value="nSTAND1"/>
</dbReference>
<feature type="repeat" description="WD" evidence="4">
    <location>
        <begin position="1275"/>
        <end position="1307"/>
    </location>
</feature>
<keyword evidence="5" id="KW-0547">Nucleotide-binding</keyword>
<dbReference type="SUPFAM" id="SSF56112">
    <property type="entry name" value="Protein kinase-like (PK-like)"/>
    <property type="match status" value="2"/>
</dbReference>
<feature type="repeat" description="WD" evidence="4">
    <location>
        <begin position="1695"/>
        <end position="1727"/>
    </location>
</feature>
<evidence type="ECO:0000313" key="10">
    <source>
        <dbReference type="Proteomes" id="UP001217485"/>
    </source>
</evidence>
<comment type="caution">
    <text evidence="9">The sequence shown here is derived from an EMBL/GenBank/DDBJ whole genome shotgun (WGS) entry which is preliminary data.</text>
</comment>
<dbReference type="Pfam" id="PF00069">
    <property type="entry name" value="Pkinase"/>
    <property type="match status" value="2"/>
</dbReference>
<dbReference type="CDD" id="cd00200">
    <property type="entry name" value="WD40"/>
    <property type="match status" value="2"/>
</dbReference>
<dbReference type="InterPro" id="IPR015943">
    <property type="entry name" value="WD40/YVTN_repeat-like_dom_sf"/>
</dbReference>
<evidence type="ECO:0000256" key="7">
    <source>
        <dbReference type="SAM" id="MobiDB-lite"/>
    </source>
</evidence>
<keyword evidence="3" id="KW-0833">Ubl conjugation pathway</keyword>
<keyword evidence="9" id="KW-0808">Transferase</keyword>
<dbReference type="InterPro" id="IPR017441">
    <property type="entry name" value="Protein_kinase_ATP_BS"/>
</dbReference>
<dbReference type="PRINTS" id="PR00320">
    <property type="entry name" value="GPROTEINBRPT"/>
</dbReference>
<protein>
    <submittedName>
        <fullName evidence="9">Protein kinase</fullName>
    </submittedName>
</protein>
<keyword evidence="6" id="KW-0175">Coiled coil</keyword>
<dbReference type="InterPro" id="IPR001680">
    <property type="entry name" value="WD40_rpt"/>
</dbReference>
<feature type="repeat" description="WD" evidence="4">
    <location>
        <begin position="1737"/>
        <end position="1769"/>
    </location>
</feature>
<keyword evidence="9" id="KW-0418">Kinase</keyword>
<feature type="repeat" description="WD" evidence="4">
    <location>
        <begin position="1653"/>
        <end position="1685"/>
    </location>
</feature>
<sequence>MNQVTLAPRTLFQGRYEILSPPWETPHAAIYHGRQIAGGQPVVLEVVRILPEGVSGGIARRRGARFLREMGRCARLRHPNIVRLIDAGQTDEGLLYTVFERAPGQSLAELLSVRGALDPQEARRLMRQVLDALACAHRQGIVHGDVRPAHVMVVPSGAERSALLFGFGLAAVAAGAPGGEDGAHASGTELIGAQAYAAPEQRRGFAPIARSDLYAWGLVFLECLTGRRAACGMSPDGDALTPEGGEPGRIPRALLDHPLGAILRRATIEDVAARAGTADDLLRELDACEVTGLRREDLILDAAPSGAGARREEAAGCAALTASGRDAAIHPDDLGAPGISGEEPARTLAEVPASLTSSGQARDAVPLRTADAGAPAEPIAGRMHLKAGDVLKHYEIIRKLGRGGMGVVYLARDTRLGRLVAIKLLRRYTGQTVERFLDEARATARCRHENIVVIHEVDEILGCPYLVLEYIKGRTLREWMAQREQPSAPGSPTAAAPPGPMSPGQVVELMIPVVRALLCAHAVGIVHRDLKPENIRLDDAGGIKVLDFGIAKRIDAGVVSTITGAPAALAGDAGQHRRSAIVGTPHYMAPEQLLGRDIDGRTDLWAVGIILYELLTGAHPLEPFSRARLSDIVDLDVPMPSVSERRPEAGALGALVDRCLKKHRAERIGSAQELLAELEALLPSRKALDLGEDESPFAGLSAFQEADAARFFGRDRDIAAMTTRVRSQQLLVIAGPSGAGKSSFVRAGVIPALKGAEGHWEAFVLRPGRRPLSALADVLVQVAEAESTPGATAGSGAAKGAPELPDHDALVATLRTQPGALGARLRARCRHEGRRRRIVLFVDQLEELYTLGAPSEELAAFVACLEGAADDASSPLRVLLAVRSDFLERVAEDRNFMTDVTHGLWFLRPMGRDGLREALTRPLEAAGVRFETAEMIEHMLGTLEGTRSPLPLLQFTATMLWEARDRERRLLTRDSYERLGGVAGALSAHADAVLSSLPSREQRLARAVLLRLVTPERTRAVVSLEELREAAQEGDGAAGDAIAQVVQRLAGARLLHIEAGCDEAGGARDRTTVELVHESLIDRWPKLGQWLAESEQDAQFLARLRAAAQQWKASGEAEGLLWRDRAAEDARAWHERRRADLGADWHVGLGKREERYLLAVVGLVEHARRLRRRLAVGTAAALGAIAVVVSCLAIRANQQATRANQQAVRADQEAARAQVEAREARNATRMATARELQTDATTVLAILREVEPPNVPRGWDFLEWSALHGGVARAVLSHPDWVTDARYSPDGERIVTACSDGSARVWNADGTGEPIVLRGHDDRVTSAAFSPDGKRVVTASHDGTARVRNADGTGTPVVLRGHDDRVTSAAFSPDGERVVTASHDGTARVWNADGTGTPVVLRGHHDRLSSAAFSPDGKRVVTASWDKTARVWNADGTGAPVILRGHDDRLTSAAFSPDGKRVVTASWDQTAWVQNADGTGAPLVLRGHDEVIYSAAFSPDGKRIVTASWDKTARVWNADGTGAPMVLRGHEDGIGSAAFGPDGKRIVTASWDKTTRVWNADGTGAPIILRGHGKGVLGAAFSPDGRRIASASYDKTARVWNADGTGTPVVLRGHQSEVYSAAFSPDGKRIVTASWDKTARVWNADGTGTPVVLRGHRSEIYSAAFSPDGKRIVTASWDKTARVWNADGTGAPIILRGHEDRVEAAAFSPDGKRIVTASWDKTARVWNADGTGAPIILRGHEGRIRSAVFSPDGKRIVTASYDKTARVWNADGTGESLVLRGHDHWAIGAAFSPDGRRIVTGSQDKTARMWNADGSGEPLVLRVSDSPVNAVAFSPDGKRIVTASDDKLVRVWTNLEPLRGVDDPKLWTATTYCIPVERRIELLRVPEPMARANREACLRRVEEARAAPPETRP</sequence>
<dbReference type="SUPFAM" id="SSF52540">
    <property type="entry name" value="P-loop containing nucleoside triphosphate hydrolases"/>
    <property type="match status" value="1"/>
</dbReference>
<organism evidence="9 10">
    <name type="scientific">Sorangium atrum</name>
    <dbReference type="NCBI Taxonomy" id="2995308"/>
    <lineage>
        <taxon>Bacteria</taxon>
        <taxon>Pseudomonadati</taxon>
        <taxon>Myxococcota</taxon>
        <taxon>Polyangia</taxon>
        <taxon>Polyangiales</taxon>
        <taxon>Polyangiaceae</taxon>
        <taxon>Sorangium</taxon>
    </lineage>
</organism>
<dbReference type="InterPro" id="IPR011009">
    <property type="entry name" value="Kinase-like_dom_sf"/>
</dbReference>
<dbReference type="GO" id="GO:0016301">
    <property type="term" value="F:kinase activity"/>
    <property type="evidence" value="ECO:0007669"/>
    <property type="project" value="UniProtKB-KW"/>
</dbReference>
<dbReference type="SUPFAM" id="SSF50978">
    <property type="entry name" value="WD40 repeat-like"/>
    <property type="match status" value="2"/>
</dbReference>
<dbReference type="InterPro" id="IPR051983">
    <property type="entry name" value="WSB_SOCS-box_domain"/>
</dbReference>
<feature type="domain" description="Protein kinase" evidence="8">
    <location>
        <begin position="16"/>
        <end position="286"/>
    </location>
</feature>
<dbReference type="PROSITE" id="PS00107">
    <property type="entry name" value="PROTEIN_KINASE_ATP"/>
    <property type="match status" value="1"/>
</dbReference>
<evidence type="ECO:0000313" key="9">
    <source>
        <dbReference type="EMBL" id="MDC0680813.1"/>
    </source>
</evidence>
<feature type="repeat" description="WD" evidence="4">
    <location>
        <begin position="1821"/>
        <end position="1852"/>
    </location>
</feature>
<keyword evidence="2" id="KW-0677">Repeat</keyword>
<dbReference type="SMART" id="SM00220">
    <property type="entry name" value="S_TKc"/>
    <property type="match status" value="2"/>
</dbReference>
<feature type="repeat" description="WD" evidence="4">
    <location>
        <begin position="1401"/>
        <end position="1433"/>
    </location>
</feature>
<dbReference type="InterPro" id="IPR036322">
    <property type="entry name" value="WD40_repeat_dom_sf"/>
</dbReference>
<evidence type="ECO:0000256" key="4">
    <source>
        <dbReference type="PROSITE-ProRule" id="PRU00221"/>
    </source>
</evidence>
<accession>A0ABT5C578</accession>
<evidence type="ECO:0000256" key="3">
    <source>
        <dbReference type="ARBA" id="ARBA00022786"/>
    </source>
</evidence>
<feature type="repeat" description="WD" evidence="4">
    <location>
        <begin position="1569"/>
        <end position="1601"/>
    </location>
</feature>
<feature type="repeat" description="WD" evidence="4">
    <location>
        <begin position="1779"/>
        <end position="1811"/>
    </location>
</feature>
<evidence type="ECO:0000256" key="5">
    <source>
        <dbReference type="PROSITE-ProRule" id="PRU10141"/>
    </source>
</evidence>
<feature type="repeat" description="WD" evidence="4">
    <location>
        <begin position="1443"/>
        <end position="1470"/>
    </location>
</feature>
<dbReference type="Gene3D" id="3.30.200.20">
    <property type="entry name" value="Phosphorylase Kinase, domain 1"/>
    <property type="match status" value="2"/>
</dbReference>
<feature type="repeat" description="WD" evidence="4">
    <location>
        <begin position="1611"/>
        <end position="1643"/>
    </location>
</feature>
<dbReference type="Gene3D" id="1.10.510.10">
    <property type="entry name" value="Transferase(Phosphotransferase) domain 1"/>
    <property type="match status" value="2"/>
</dbReference>
<dbReference type="PROSITE" id="PS50011">
    <property type="entry name" value="PROTEIN_KINASE_DOM"/>
    <property type="match status" value="2"/>
</dbReference>
<keyword evidence="10" id="KW-1185">Reference proteome</keyword>
<dbReference type="CDD" id="cd14014">
    <property type="entry name" value="STKc_PknB_like"/>
    <property type="match status" value="2"/>
</dbReference>
<dbReference type="EMBL" id="JAQNDK010000002">
    <property type="protein sequence ID" value="MDC0680813.1"/>
    <property type="molecule type" value="Genomic_DNA"/>
</dbReference>
<dbReference type="PROSITE" id="PS50082">
    <property type="entry name" value="WD_REPEATS_2"/>
    <property type="match status" value="14"/>
</dbReference>
<evidence type="ECO:0000256" key="2">
    <source>
        <dbReference type="ARBA" id="ARBA00022737"/>
    </source>
</evidence>
<dbReference type="PROSITE" id="PS50294">
    <property type="entry name" value="WD_REPEATS_REGION"/>
    <property type="match status" value="13"/>
</dbReference>